<feature type="transmembrane region" description="Helical" evidence="9">
    <location>
        <begin position="122"/>
        <end position="140"/>
    </location>
</feature>
<evidence type="ECO:0000256" key="2">
    <source>
        <dbReference type="ARBA" id="ARBA00022692"/>
    </source>
</evidence>
<evidence type="ECO:0000256" key="6">
    <source>
        <dbReference type="ARBA" id="ARBA00023136"/>
    </source>
</evidence>
<keyword evidence="13" id="KW-1185">Reference proteome</keyword>
<keyword evidence="6 8" id="KW-0472">Membrane</keyword>
<evidence type="ECO:0000256" key="7">
    <source>
        <dbReference type="PROSITE-ProRule" id="PRU00703"/>
    </source>
</evidence>
<keyword evidence="4 8" id="KW-1133">Transmembrane helix</keyword>
<dbReference type="AlphaFoldDB" id="A0A1H0E690"/>
<feature type="transmembrane region" description="Helical" evidence="9">
    <location>
        <begin position="58"/>
        <end position="84"/>
    </location>
</feature>
<dbReference type="InterPro" id="IPR044751">
    <property type="entry name" value="Ion_transp-like_CBS"/>
</dbReference>
<organism evidence="12 13">
    <name type="scientific">Vreelandella arcis</name>
    <dbReference type="NCBI Taxonomy" id="416873"/>
    <lineage>
        <taxon>Bacteria</taxon>
        <taxon>Pseudomonadati</taxon>
        <taxon>Pseudomonadota</taxon>
        <taxon>Gammaproteobacteria</taxon>
        <taxon>Oceanospirillales</taxon>
        <taxon>Halomonadaceae</taxon>
        <taxon>Vreelandella</taxon>
    </lineage>
</organism>
<keyword evidence="3" id="KW-0677">Repeat</keyword>
<dbReference type="EMBL" id="FNII01000008">
    <property type="protein sequence ID" value="SDN77866.1"/>
    <property type="molecule type" value="Genomic_DNA"/>
</dbReference>
<evidence type="ECO:0000256" key="1">
    <source>
        <dbReference type="ARBA" id="ARBA00004141"/>
    </source>
</evidence>
<keyword evidence="2 8" id="KW-0812">Transmembrane</keyword>
<dbReference type="PANTHER" id="PTHR22777">
    <property type="entry name" value="HEMOLYSIN-RELATED"/>
    <property type="match status" value="1"/>
</dbReference>
<dbReference type="PROSITE" id="PS51371">
    <property type="entry name" value="CBS"/>
    <property type="match status" value="1"/>
</dbReference>
<accession>A0A1H0E690</accession>
<keyword evidence="5 7" id="KW-0129">CBS domain</keyword>
<name>A0A1H0E690_9GAMM</name>
<evidence type="ECO:0000256" key="9">
    <source>
        <dbReference type="SAM" id="Phobius"/>
    </source>
</evidence>
<dbReference type="Pfam" id="PF00571">
    <property type="entry name" value="CBS"/>
    <property type="match status" value="1"/>
</dbReference>
<dbReference type="InterPro" id="IPR002550">
    <property type="entry name" value="CNNM"/>
</dbReference>
<dbReference type="PROSITE" id="PS51846">
    <property type="entry name" value="CNNM"/>
    <property type="match status" value="1"/>
</dbReference>
<dbReference type="PANTHER" id="PTHR22777:SF4">
    <property type="entry name" value="UPF0053 PROTEIN SLL1254"/>
    <property type="match status" value="1"/>
</dbReference>
<evidence type="ECO:0000313" key="12">
    <source>
        <dbReference type="EMBL" id="SDN77866.1"/>
    </source>
</evidence>
<dbReference type="GO" id="GO:0005886">
    <property type="term" value="C:plasma membrane"/>
    <property type="evidence" value="ECO:0007669"/>
    <property type="project" value="TreeGrafter"/>
</dbReference>
<dbReference type="InterPro" id="IPR000644">
    <property type="entry name" value="CBS_dom"/>
</dbReference>
<gene>
    <name evidence="12" type="ORF">SAMN04487951_10834</name>
</gene>
<dbReference type="OrthoDB" id="9798188at2"/>
<feature type="domain" description="CNNM transmembrane" evidence="11">
    <location>
        <begin position="1"/>
        <end position="178"/>
    </location>
</feature>
<comment type="subcellular location">
    <subcellularLocation>
        <location evidence="1">Membrane</location>
        <topology evidence="1">Multi-pass membrane protein</topology>
    </subcellularLocation>
</comment>
<protein>
    <submittedName>
        <fullName evidence="12">Hemolysin, contains CBS domains</fullName>
    </submittedName>
</protein>
<feature type="transmembrane region" description="Helical" evidence="9">
    <location>
        <begin position="91"/>
        <end position="116"/>
    </location>
</feature>
<proteinExistence type="predicted"/>
<dbReference type="Proteomes" id="UP000199677">
    <property type="component" value="Unassembled WGS sequence"/>
</dbReference>
<reference evidence="13" key="1">
    <citation type="submission" date="2016-10" db="EMBL/GenBank/DDBJ databases">
        <authorList>
            <person name="Varghese N."/>
            <person name="Submissions S."/>
        </authorList>
    </citation>
    <scope>NUCLEOTIDE SEQUENCE [LARGE SCALE GENOMIC DNA]</scope>
    <source>
        <strain evidence="13">CGMCC 1.6494</strain>
    </source>
</reference>
<evidence type="ECO:0000259" key="11">
    <source>
        <dbReference type="PROSITE" id="PS51846"/>
    </source>
</evidence>
<sequence length="350" mass="39038">MFLLIIIATVSIALSFLCSVLEAALLSITPSYIAKQKEEKPRLHASLAQLKDNVDRPLAAILTLNTIAHTVGATAVGAQAAVVFGESSIGIVSAVMTMLILILSEIIPKTIGATYWRGLSPLLPRFLKPMIIILLPFIWMSEQITRRLGKSEHDVDLRDEIKVLARVGLEEKVLDADETRTIVNMLNLHDIKVGKAMTPRTVCLTVLPHLTVAEFEEAYSKTPFSRFPVMDNGEQAFGYVHKADMYHADEHKTMKEMMYPIASVDVSHNVEQVFASMLHDRLHMRVIYDEHGTFVGLITLEDIIETILGQDIVDETDNVDNLRSYAKQVWLKRVKRENKGDPKPAGPDSA</sequence>
<evidence type="ECO:0000256" key="4">
    <source>
        <dbReference type="ARBA" id="ARBA00022989"/>
    </source>
</evidence>
<evidence type="ECO:0000259" key="10">
    <source>
        <dbReference type="PROSITE" id="PS51371"/>
    </source>
</evidence>
<evidence type="ECO:0000256" key="3">
    <source>
        <dbReference type="ARBA" id="ARBA00022737"/>
    </source>
</evidence>
<dbReference type="RefSeq" id="WP_089706289.1">
    <property type="nucleotide sequence ID" value="NZ_FNII01000008.1"/>
</dbReference>
<feature type="domain" description="CBS" evidence="10">
    <location>
        <begin position="257"/>
        <end position="315"/>
    </location>
</feature>
<dbReference type="SUPFAM" id="SSF54631">
    <property type="entry name" value="CBS-domain pair"/>
    <property type="match status" value="1"/>
</dbReference>
<evidence type="ECO:0000256" key="5">
    <source>
        <dbReference type="ARBA" id="ARBA00023122"/>
    </source>
</evidence>
<dbReference type="SMART" id="SM00116">
    <property type="entry name" value="CBS"/>
    <property type="match status" value="2"/>
</dbReference>
<dbReference type="CDD" id="cd04590">
    <property type="entry name" value="CBS_pair_CorC_HlyC_assoc"/>
    <property type="match status" value="1"/>
</dbReference>
<dbReference type="Gene3D" id="3.10.580.10">
    <property type="entry name" value="CBS-domain"/>
    <property type="match status" value="1"/>
</dbReference>
<dbReference type="InterPro" id="IPR046342">
    <property type="entry name" value="CBS_dom_sf"/>
</dbReference>
<dbReference type="STRING" id="416873.SAMN04487951_10834"/>
<evidence type="ECO:0000256" key="8">
    <source>
        <dbReference type="PROSITE-ProRule" id="PRU01193"/>
    </source>
</evidence>
<dbReference type="Pfam" id="PF01595">
    <property type="entry name" value="CNNM"/>
    <property type="match status" value="1"/>
</dbReference>
<evidence type="ECO:0000313" key="13">
    <source>
        <dbReference type="Proteomes" id="UP000199677"/>
    </source>
</evidence>